<dbReference type="PRINTS" id="PR00509">
    <property type="entry name" value="PGMPMM"/>
</dbReference>
<dbReference type="Gene3D" id="3.40.120.10">
    <property type="entry name" value="Alpha-D-Glucose-1,6-Bisphosphate, subunit A, domain 3"/>
    <property type="match status" value="3"/>
</dbReference>
<dbReference type="GO" id="GO:0006048">
    <property type="term" value="P:UDP-N-acetylglucosamine biosynthetic process"/>
    <property type="evidence" value="ECO:0007669"/>
    <property type="project" value="TreeGrafter"/>
</dbReference>
<feature type="domain" description="Alpha-D-phosphohexomutase alpha/beta/alpha" evidence="10">
    <location>
        <begin position="156"/>
        <end position="254"/>
    </location>
</feature>
<keyword evidence="4 7" id="KW-0479">Metal-binding</keyword>
<name>A0A0S7XSJ5_UNCSA</name>
<dbReference type="InterPro" id="IPR005843">
    <property type="entry name" value="A-D-PHexomutase_C"/>
</dbReference>
<dbReference type="FunFam" id="3.40.120.10:FF:000001">
    <property type="entry name" value="Phosphoglucosamine mutase"/>
    <property type="match status" value="1"/>
</dbReference>
<comment type="cofactor">
    <cofactor evidence="1">
        <name>Mg(2+)</name>
        <dbReference type="ChEBI" id="CHEBI:18420"/>
    </cofactor>
</comment>
<evidence type="ECO:0000259" key="11">
    <source>
        <dbReference type="Pfam" id="PF02880"/>
    </source>
</evidence>
<dbReference type="Pfam" id="PF02878">
    <property type="entry name" value="PGM_PMM_I"/>
    <property type="match status" value="1"/>
</dbReference>
<reference evidence="12 13" key="1">
    <citation type="journal article" date="2015" name="Microbiome">
        <title>Genomic resolution of linkages in carbon, nitrogen, and sulfur cycling among widespread estuary sediment bacteria.</title>
        <authorList>
            <person name="Baker B.J."/>
            <person name="Lazar C.S."/>
            <person name="Teske A.P."/>
            <person name="Dick G.J."/>
        </authorList>
    </citation>
    <scope>NUCLEOTIDE SEQUENCE [LARGE SCALE GENOMIC DNA]</scope>
    <source>
        <strain evidence="12">DG_54_3</strain>
    </source>
</reference>
<evidence type="ECO:0000256" key="6">
    <source>
        <dbReference type="ARBA" id="ARBA00023235"/>
    </source>
</evidence>
<evidence type="ECO:0000259" key="8">
    <source>
        <dbReference type="Pfam" id="PF00408"/>
    </source>
</evidence>
<dbReference type="GO" id="GO:0000287">
    <property type="term" value="F:magnesium ion binding"/>
    <property type="evidence" value="ECO:0007669"/>
    <property type="project" value="InterPro"/>
</dbReference>
<dbReference type="InterPro" id="IPR050060">
    <property type="entry name" value="Phosphoglucosamine_mutase"/>
</dbReference>
<dbReference type="InterPro" id="IPR005844">
    <property type="entry name" value="A-D-PHexomutase_a/b/a-I"/>
</dbReference>
<organism evidence="12 13">
    <name type="scientific">candidate division WOR-1 bacterium DG_54_3</name>
    <dbReference type="NCBI Taxonomy" id="1703775"/>
    <lineage>
        <taxon>Bacteria</taxon>
        <taxon>Bacillati</taxon>
        <taxon>Saganbacteria</taxon>
    </lineage>
</organism>
<evidence type="ECO:0000313" key="13">
    <source>
        <dbReference type="Proteomes" id="UP000051861"/>
    </source>
</evidence>
<proteinExistence type="inferred from homology"/>
<dbReference type="PANTHER" id="PTHR42946:SF1">
    <property type="entry name" value="PHOSPHOGLUCOMUTASE (ALPHA-D-GLUCOSE-1,6-BISPHOSPHATE-DEPENDENT)"/>
    <property type="match status" value="1"/>
</dbReference>
<feature type="domain" description="Alpha-D-phosphohexomutase alpha/beta/alpha" evidence="9">
    <location>
        <begin position="8"/>
        <end position="139"/>
    </location>
</feature>
<dbReference type="Proteomes" id="UP000051861">
    <property type="component" value="Unassembled WGS sequence"/>
</dbReference>
<dbReference type="SUPFAM" id="SSF53738">
    <property type="entry name" value="Phosphoglucomutase, first 3 domains"/>
    <property type="match status" value="3"/>
</dbReference>
<keyword evidence="5 7" id="KW-0460">Magnesium</keyword>
<feature type="domain" description="Alpha-D-phosphohexomutase alpha/beta/alpha" evidence="11">
    <location>
        <begin position="262"/>
        <end position="372"/>
    </location>
</feature>
<protein>
    <recommendedName>
        <fullName evidence="14">Phosphoglucosamine mutase</fullName>
    </recommendedName>
</protein>
<keyword evidence="3" id="KW-0597">Phosphoprotein</keyword>
<dbReference type="InterPro" id="IPR016055">
    <property type="entry name" value="A-D-PHexomutase_a/b/a-I/II/III"/>
</dbReference>
<dbReference type="GO" id="GO:0005975">
    <property type="term" value="P:carbohydrate metabolic process"/>
    <property type="evidence" value="ECO:0007669"/>
    <property type="project" value="InterPro"/>
</dbReference>
<dbReference type="NCBIfam" id="TIGR03990">
    <property type="entry name" value="Arch_GlmM"/>
    <property type="match status" value="1"/>
</dbReference>
<dbReference type="Pfam" id="PF00408">
    <property type="entry name" value="PGM_PMM_IV"/>
    <property type="match status" value="1"/>
</dbReference>
<dbReference type="InterPro" id="IPR016066">
    <property type="entry name" value="A-D-PHexomutase_CS"/>
</dbReference>
<dbReference type="GO" id="GO:0005829">
    <property type="term" value="C:cytosol"/>
    <property type="evidence" value="ECO:0007669"/>
    <property type="project" value="TreeGrafter"/>
</dbReference>
<dbReference type="InterPro" id="IPR024086">
    <property type="entry name" value="GlmM_arc-type"/>
</dbReference>
<gene>
    <name evidence="12" type="ORF">AMJ44_10130</name>
</gene>
<dbReference type="SUPFAM" id="SSF55957">
    <property type="entry name" value="Phosphoglucomutase, C-terminal domain"/>
    <property type="match status" value="1"/>
</dbReference>
<evidence type="ECO:0000256" key="5">
    <source>
        <dbReference type="ARBA" id="ARBA00022842"/>
    </source>
</evidence>
<evidence type="ECO:0000256" key="2">
    <source>
        <dbReference type="ARBA" id="ARBA00010231"/>
    </source>
</evidence>
<dbReference type="PATRIC" id="fig|1703775.3.peg.637"/>
<dbReference type="Pfam" id="PF02879">
    <property type="entry name" value="PGM_PMM_II"/>
    <property type="match status" value="1"/>
</dbReference>
<dbReference type="InterPro" id="IPR036900">
    <property type="entry name" value="A-D-PHexomutase_C_sf"/>
</dbReference>
<comment type="similarity">
    <text evidence="2 7">Belongs to the phosphohexose mutase family.</text>
</comment>
<dbReference type="PROSITE" id="PS00710">
    <property type="entry name" value="PGM_PMM"/>
    <property type="match status" value="1"/>
</dbReference>
<feature type="domain" description="Alpha-D-phosphohexomutase C-terminal" evidence="8">
    <location>
        <begin position="393"/>
        <end position="450"/>
    </location>
</feature>
<dbReference type="InterPro" id="IPR005845">
    <property type="entry name" value="A-D-PHexomutase_a/b/a-II"/>
</dbReference>
<evidence type="ECO:0000259" key="9">
    <source>
        <dbReference type="Pfam" id="PF02878"/>
    </source>
</evidence>
<evidence type="ECO:0000259" key="10">
    <source>
        <dbReference type="Pfam" id="PF02879"/>
    </source>
</evidence>
<comment type="caution">
    <text evidence="12">The sequence shown here is derived from an EMBL/GenBank/DDBJ whole genome shotgun (WGS) entry which is preliminary data.</text>
</comment>
<dbReference type="GO" id="GO:0008966">
    <property type="term" value="F:phosphoglucosamine mutase activity"/>
    <property type="evidence" value="ECO:0007669"/>
    <property type="project" value="InterPro"/>
</dbReference>
<evidence type="ECO:0000313" key="12">
    <source>
        <dbReference type="EMBL" id="KPJ65438.1"/>
    </source>
</evidence>
<evidence type="ECO:0000256" key="7">
    <source>
        <dbReference type="RuleBase" id="RU004326"/>
    </source>
</evidence>
<evidence type="ECO:0000256" key="4">
    <source>
        <dbReference type="ARBA" id="ARBA00022723"/>
    </source>
</evidence>
<accession>A0A0S7XSJ5</accession>
<sequence>MSLKISISGVRGLVPETLTPEVCLDFAKAFGTYLSGKSSQSLPKIVVGTDPRSSSEFIKGIVFSGLLYTGCKIVDLGICPTPTVGIMVRELKAAGGIIITASHNPLPWNGLKFMREDGIFLNEDQARNLIDIYQAKKFKKGKTGNLTSNSSRINIHIKNILKAINPRAIRRNSFKVAVDCCNGAGSEASIRLLQKLGCKIESVNCNPSLPFPHPPEPVSENLAELCSLVKRKNADIGFAFDSDADRLAIVSEEGKPVGEEMSLALAVKYILNQHRNGSPKKKIVITNLSTTRAIDDLVRDFGGNTIRTRIGEVHVAEELKKLKGLIGGEGNGGVIYPPVGFNRDGLTALALILSLMARSGKKISELISEIPAYYMLKEKIACQNRDQAEDFMEKIKENFKGKDLILTEGVKVLLPSGWVHVRASNTEPVIRVIAEGRQKEEVESLVHQILKPLN</sequence>
<dbReference type="PANTHER" id="PTHR42946">
    <property type="entry name" value="PHOSPHOHEXOSE MUTASE"/>
    <property type="match status" value="1"/>
</dbReference>
<evidence type="ECO:0008006" key="14">
    <source>
        <dbReference type="Google" id="ProtNLM"/>
    </source>
</evidence>
<dbReference type="InterPro" id="IPR005841">
    <property type="entry name" value="Alpha-D-phosphohexomutase_SF"/>
</dbReference>
<evidence type="ECO:0000256" key="1">
    <source>
        <dbReference type="ARBA" id="ARBA00001946"/>
    </source>
</evidence>
<dbReference type="Gene3D" id="3.30.310.50">
    <property type="entry name" value="Alpha-D-phosphohexomutase, C-terminal domain"/>
    <property type="match status" value="1"/>
</dbReference>
<dbReference type="GO" id="GO:0009252">
    <property type="term" value="P:peptidoglycan biosynthetic process"/>
    <property type="evidence" value="ECO:0007669"/>
    <property type="project" value="TreeGrafter"/>
</dbReference>
<keyword evidence="6" id="KW-0413">Isomerase</keyword>
<dbReference type="EMBL" id="LIZX01000116">
    <property type="protein sequence ID" value="KPJ65438.1"/>
    <property type="molecule type" value="Genomic_DNA"/>
</dbReference>
<dbReference type="InterPro" id="IPR005846">
    <property type="entry name" value="A-D-PHexomutase_a/b/a-III"/>
</dbReference>
<dbReference type="GO" id="GO:0004615">
    <property type="term" value="F:phosphomannomutase activity"/>
    <property type="evidence" value="ECO:0007669"/>
    <property type="project" value="TreeGrafter"/>
</dbReference>
<dbReference type="AlphaFoldDB" id="A0A0S7XSJ5"/>
<evidence type="ECO:0000256" key="3">
    <source>
        <dbReference type="ARBA" id="ARBA00022553"/>
    </source>
</evidence>
<dbReference type="Pfam" id="PF02880">
    <property type="entry name" value="PGM_PMM_III"/>
    <property type="match status" value="1"/>
</dbReference>